<dbReference type="Pfam" id="PF13558">
    <property type="entry name" value="SbcC_Walker_B"/>
    <property type="match status" value="1"/>
</dbReference>
<evidence type="ECO:0000256" key="1">
    <source>
        <dbReference type="SAM" id="Coils"/>
    </source>
</evidence>
<dbReference type="Gene3D" id="3.40.50.300">
    <property type="entry name" value="P-loop containing nucleotide triphosphate hydrolases"/>
    <property type="match status" value="2"/>
</dbReference>
<dbReference type="SUPFAM" id="SSF52540">
    <property type="entry name" value="P-loop containing nucleoside triphosphate hydrolases"/>
    <property type="match status" value="1"/>
</dbReference>
<dbReference type="InterPro" id="IPR013496">
    <property type="entry name" value="CHP02680"/>
</dbReference>
<dbReference type="EMBL" id="FNZK01000004">
    <property type="protein sequence ID" value="SEJ16934.1"/>
    <property type="molecule type" value="Genomic_DNA"/>
</dbReference>
<accession>A0A1H6WP23</accession>
<reference evidence="3" key="1">
    <citation type="submission" date="2016-10" db="EMBL/GenBank/DDBJ databases">
        <authorList>
            <person name="Varghese N."/>
            <person name="Submissions S."/>
        </authorList>
    </citation>
    <scope>NUCLEOTIDE SEQUENCE [LARGE SCALE GENOMIC DNA]</scope>
    <source>
        <strain evidence="3">DSM 2179</strain>
    </source>
</reference>
<keyword evidence="3" id="KW-1185">Reference proteome</keyword>
<protein>
    <submittedName>
        <fullName evidence="2">TIGR02680 family protein</fullName>
    </submittedName>
</protein>
<dbReference type="STRING" id="84035.SAMN05660742_10430"/>
<proteinExistence type="predicted"/>
<evidence type="ECO:0000313" key="2">
    <source>
        <dbReference type="EMBL" id="SEJ16934.1"/>
    </source>
</evidence>
<sequence length="1347" mass="155203">MNNRWKMNRIGFINFWLYDEEVFDFADGKLLLRGANASGKSITTQSFIPFILDGDKSPERLDPFGSKDRRMEYYFLGNGEREDVTGYLFLEFKKAGTDQYRTIGIGQRAQRGKAMTFWGFVLRDGRRIGYDFNLYKEAGSKKMPLSRLELSHILGDQNPLKTSQREYMEMVNQYIFGFPRIDQYDQFVKLMIKVRAPKLSRDFKPSKVCEILNESLQILSDEDIRTMVEAMEKIEDIQTKLEGLRTAFKDAGFIKREYDRYNQFILGKKAQVYIGARDKKALIEANLAASQQEFAKNTQTVDQLAVQTGTLSDRNETLEHERTTLASVDLENSVQKLQQSRGKVEALSSDSSALDKNIEKYQEDLRGYDVLECTENKNLADAIYQIDAVIKDLNEINEILQFSQHECFAAQISHMTDDTAFMEMREQLKNYRMAITHGLEALRQVKEVRKKWDFAEETVSAYKIKQGVKAEQYRNAVAMETQARDVLQDQFFRMEKINKQLCFTQQEMRSMIELIEKYQSFAEAEEIKKIVNTKHSDCYSRLISSKLEIENQYTSIDIAYQEALTELETLKEAKDLPPQRQAKVDKARKILASHHIVYRPFYEVVEFGANLSSEACDLLEEQLADAGILDALVVAKGDLPRAQKLLREASDTLLTGQGVIQMFPFDKLVAGNVEPELKEMVEELLLYISAIENEDVAMVLSETGYFRNGIITGHSVITQNAVFIGVQARQKERLRKISEKETACADLLQQMGKCREQLETAQKNLLILATEYQQVPSFSDLNQGLSLVKDADYELQKAIEELAVKEAELEQILAIKKVCEQEVIVKCKNLPFERTCESYTEGIEAADEYGNTIYRLGSQLNMVKIVQTKLLGIEEQRENKAEALASESRQQRRISLELNKYKGEIKQLEEFLNKPETQAMAKQLEAIIAELQKNNILIRENEKKMAALQSELRHLSETKEQLQGQLLIQTDHLKYVYMCYEEELALEFCIKVGDRSPKECAKEALTQIRAADTDKSIVEITSNLLKIYQQHNSNLSSYGISVEDCFAESAEQLRRRQRIVAVWQGNKLSFMDFYNVIKEAIDSTELLIQDKDRKLFEDILTDTLSRKLNSRILESRNWIRDMSALMEHMDTSMGLTFSIDWKPQKSMQEAEIDTIELEKLLNRDRNLLTKEDIEKVSTHFRNKISTARRAAVENDIVVNYSDLIRDALDYRKWFDLKLVFRRSEGPRKELTNNFFNTFSGGEKAMAMYVPLFAAVSSQYKKAEKEDCPRLVALDEAFAGVDEKNISSMFTLINKLDFDYIMHSQALWGCYESVKSIKIAELLRPANSSVVTVIFYHWNGKERILDDV</sequence>
<dbReference type="InterPro" id="IPR027417">
    <property type="entry name" value="P-loop_NTPase"/>
</dbReference>
<dbReference type="NCBIfam" id="TIGR02680">
    <property type="entry name" value="TIGR02680 family protein"/>
    <property type="match status" value="1"/>
</dbReference>
<keyword evidence="1" id="KW-0175">Coiled coil</keyword>
<feature type="coiled-coil region" evidence="1">
    <location>
        <begin position="788"/>
        <end position="815"/>
    </location>
</feature>
<organism evidence="2 3">
    <name type="scientific">Propionispira arboris</name>
    <dbReference type="NCBI Taxonomy" id="84035"/>
    <lineage>
        <taxon>Bacteria</taxon>
        <taxon>Bacillati</taxon>
        <taxon>Bacillota</taxon>
        <taxon>Negativicutes</taxon>
        <taxon>Selenomonadales</taxon>
        <taxon>Selenomonadaceae</taxon>
        <taxon>Propionispira</taxon>
    </lineage>
</organism>
<name>A0A1H6WP23_9FIRM</name>
<evidence type="ECO:0000313" key="3">
    <source>
        <dbReference type="Proteomes" id="UP000199662"/>
    </source>
</evidence>
<dbReference type="RefSeq" id="WP_177177484.1">
    <property type="nucleotide sequence ID" value="NZ_FNZK01000004.1"/>
</dbReference>
<dbReference type="Proteomes" id="UP000199662">
    <property type="component" value="Unassembled WGS sequence"/>
</dbReference>
<gene>
    <name evidence="2" type="ORF">SAMN05660742_10430</name>
</gene>
<feature type="coiled-coil region" evidence="1">
    <location>
        <begin position="914"/>
        <end position="965"/>
    </location>
</feature>